<sequence>MPKAVLSDSEASSMRKDVQHSQTNRPHMPH</sequence>
<name>A0A0E9PW45_ANGAN</name>
<feature type="region of interest" description="Disordered" evidence="1">
    <location>
        <begin position="1"/>
        <end position="30"/>
    </location>
</feature>
<dbReference type="AlphaFoldDB" id="A0A0E9PW45"/>
<evidence type="ECO:0000313" key="2">
    <source>
        <dbReference type="EMBL" id="JAH08300.1"/>
    </source>
</evidence>
<reference evidence="2" key="1">
    <citation type="submission" date="2014-11" db="EMBL/GenBank/DDBJ databases">
        <authorList>
            <person name="Amaro Gonzalez C."/>
        </authorList>
    </citation>
    <scope>NUCLEOTIDE SEQUENCE</scope>
</reference>
<organism evidence="2">
    <name type="scientific">Anguilla anguilla</name>
    <name type="common">European freshwater eel</name>
    <name type="synonym">Muraena anguilla</name>
    <dbReference type="NCBI Taxonomy" id="7936"/>
    <lineage>
        <taxon>Eukaryota</taxon>
        <taxon>Metazoa</taxon>
        <taxon>Chordata</taxon>
        <taxon>Craniata</taxon>
        <taxon>Vertebrata</taxon>
        <taxon>Euteleostomi</taxon>
        <taxon>Actinopterygii</taxon>
        <taxon>Neopterygii</taxon>
        <taxon>Teleostei</taxon>
        <taxon>Anguilliformes</taxon>
        <taxon>Anguillidae</taxon>
        <taxon>Anguilla</taxon>
    </lineage>
</organism>
<proteinExistence type="predicted"/>
<feature type="compositionally biased region" description="Polar residues" evidence="1">
    <location>
        <begin position="20"/>
        <end position="30"/>
    </location>
</feature>
<protein>
    <submittedName>
        <fullName evidence="2">Uncharacterized protein</fullName>
    </submittedName>
</protein>
<accession>A0A0E9PW45</accession>
<evidence type="ECO:0000256" key="1">
    <source>
        <dbReference type="SAM" id="MobiDB-lite"/>
    </source>
</evidence>
<reference evidence="2" key="2">
    <citation type="journal article" date="2015" name="Fish Shellfish Immunol.">
        <title>Early steps in the European eel (Anguilla anguilla)-Vibrio vulnificus interaction in the gills: Role of the RtxA13 toxin.</title>
        <authorList>
            <person name="Callol A."/>
            <person name="Pajuelo D."/>
            <person name="Ebbesson L."/>
            <person name="Teles M."/>
            <person name="MacKenzie S."/>
            <person name="Amaro C."/>
        </authorList>
    </citation>
    <scope>NUCLEOTIDE SEQUENCE</scope>
</reference>
<dbReference type="EMBL" id="GBXM01100277">
    <property type="protein sequence ID" value="JAH08300.1"/>
    <property type="molecule type" value="Transcribed_RNA"/>
</dbReference>